<dbReference type="RefSeq" id="WP_284196697.1">
    <property type="nucleotide sequence ID" value="NZ_BSOG01000002.1"/>
</dbReference>
<evidence type="ECO:0000256" key="1">
    <source>
        <dbReference type="SAM" id="MobiDB-lite"/>
    </source>
</evidence>
<protein>
    <recommendedName>
        <fullName evidence="4">CopL family metal-binding regulatory protein</fullName>
    </recommendedName>
</protein>
<gene>
    <name evidence="2" type="ORF">GCM10007907_23940</name>
</gene>
<evidence type="ECO:0000313" key="2">
    <source>
        <dbReference type="EMBL" id="GLR13604.1"/>
    </source>
</evidence>
<dbReference type="EMBL" id="BSOG01000002">
    <property type="protein sequence ID" value="GLR13604.1"/>
    <property type="molecule type" value="Genomic_DNA"/>
</dbReference>
<sequence length="131" mass="13944">MTALLSSVYKLWPALIAVLMLLVPAQAEPRGVPPSRMDAMTQSRVPCHIDAKTVAKQAQKAAPKVAKKSDCCAAGGSSDCTARCGNQCGKLGSLGLLFDFFESRPGCQPRSLADNFSDTDLPTPDRPPRLI</sequence>
<keyword evidence="3" id="KW-1185">Reference proteome</keyword>
<name>A0ABQ5YL10_9NEIS</name>
<accession>A0ABQ5YL10</accession>
<comment type="caution">
    <text evidence="2">The sequence shown here is derived from an EMBL/GenBank/DDBJ whole genome shotgun (WGS) entry which is preliminary data.</text>
</comment>
<evidence type="ECO:0000313" key="3">
    <source>
        <dbReference type="Proteomes" id="UP001156706"/>
    </source>
</evidence>
<proteinExistence type="predicted"/>
<feature type="region of interest" description="Disordered" evidence="1">
    <location>
        <begin position="111"/>
        <end position="131"/>
    </location>
</feature>
<evidence type="ECO:0008006" key="4">
    <source>
        <dbReference type="Google" id="ProtNLM"/>
    </source>
</evidence>
<reference evidence="3" key="1">
    <citation type="journal article" date="2019" name="Int. J. Syst. Evol. Microbiol.">
        <title>The Global Catalogue of Microorganisms (GCM) 10K type strain sequencing project: providing services to taxonomists for standard genome sequencing and annotation.</title>
        <authorList>
            <consortium name="The Broad Institute Genomics Platform"/>
            <consortium name="The Broad Institute Genome Sequencing Center for Infectious Disease"/>
            <person name="Wu L."/>
            <person name="Ma J."/>
        </authorList>
    </citation>
    <scope>NUCLEOTIDE SEQUENCE [LARGE SCALE GENOMIC DNA]</scope>
    <source>
        <strain evidence="3">NBRC 110044</strain>
    </source>
</reference>
<dbReference type="Proteomes" id="UP001156706">
    <property type="component" value="Unassembled WGS sequence"/>
</dbReference>
<organism evidence="2 3">
    <name type="scientific">Chitinimonas prasina</name>
    <dbReference type="NCBI Taxonomy" id="1434937"/>
    <lineage>
        <taxon>Bacteria</taxon>
        <taxon>Pseudomonadati</taxon>
        <taxon>Pseudomonadota</taxon>
        <taxon>Betaproteobacteria</taxon>
        <taxon>Neisseriales</taxon>
        <taxon>Chitinibacteraceae</taxon>
        <taxon>Chitinimonas</taxon>
    </lineage>
</organism>